<dbReference type="Gene3D" id="3.50.50.60">
    <property type="entry name" value="FAD/NAD(P)-binding domain"/>
    <property type="match status" value="2"/>
</dbReference>
<dbReference type="AlphaFoldDB" id="A0AAE3MDQ5"/>
<evidence type="ECO:0000256" key="4">
    <source>
        <dbReference type="ARBA" id="ARBA00022857"/>
    </source>
</evidence>
<evidence type="ECO:0000256" key="2">
    <source>
        <dbReference type="ARBA" id="ARBA00022729"/>
    </source>
</evidence>
<name>A0AAE3MDQ5_9BACT</name>
<dbReference type="InterPro" id="IPR052206">
    <property type="entry name" value="Retinol_saturase"/>
</dbReference>
<keyword evidence="5" id="KW-0520">NAD</keyword>
<dbReference type="SUPFAM" id="SSF51905">
    <property type="entry name" value="FAD/NAD(P)-binding domain"/>
    <property type="match status" value="1"/>
</dbReference>
<keyword evidence="1" id="KW-0285">Flavoprotein</keyword>
<evidence type="ECO:0000313" key="7">
    <source>
        <dbReference type="Proteomes" id="UP001207408"/>
    </source>
</evidence>
<comment type="caution">
    <text evidence="6">The sequence shown here is derived from an EMBL/GenBank/DDBJ whole genome shotgun (WGS) entry which is preliminary data.</text>
</comment>
<accession>A0AAE3MDQ5</accession>
<dbReference type="Pfam" id="PF13450">
    <property type="entry name" value="NAD_binding_8"/>
    <property type="match status" value="1"/>
</dbReference>
<dbReference type="PANTHER" id="PTHR46091:SF3">
    <property type="entry name" value="AMINE OXIDASE DOMAIN-CONTAINING PROTEIN"/>
    <property type="match status" value="1"/>
</dbReference>
<organism evidence="6 7">
    <name type="scientific">Plebeiibacterium marinum</name>
    <dbReference type="NCBI Taxonomy" id="2992111"/>
    <lineage>
        <taxon>Bacteria</taxon>
        <taxon>Pseudomonadati</taxon>
        <taxon>Bacteroidota</taxon>
        <taxon>Bacteroidia</taxon>
        <taxon>Marinilabiliales</taxon>
        <taxon>Marinilabiliaceae</taxon>
        <taxon>Plebeiibacterium</taxon>
    </lineage>
</organism>
<protein>
    <submittedName>
        <fullName evidence="6">NAD(P)/FAD-dependent oxidoreductase</fullName>
    </submittedName>
</protein>
<dbReference type="Proteomes" id="UP001207408">
    <property type="component" value="Unassembled WGS sequence"/>
</dbReference>
<dbReference type="PANTHER" id="PTHR46091">
    <property type="entry name" value="BLR7054 PROTEIN"/>
    <property type="match status" value="1"/>
</dbReference>
<evidence type="ECO:0000256" key="1">
    <source>
        <dbReference type="ARBA" id="ARBA00022630"/>
    </source>
</evidence>
<gene>
    <name evidence="6" type="ORF">OM074_10500</name>
</gene>
<dbReference type="EMBL" id="JAPDPI010000019">
    <property type="protein sequence ID" value="MCW3806058.1"/>
    <property type="molecule type" value="Genomic_DNA"/>
</dbReference>
<dbReference type="PRINTS" id="PR00419">
    <property type="entry name" value="ADXRDTASE"/>
</dbReference>
<keyword evidence="7" id="KW-1185">Reference proteome</keyword>
<keyword evidence="4" id="KW-0521">NADP</keyword>
<sequence>MARYDIVVVGSGLAGLQCAYLLSKEGYNVCVVDKNDRIGGMMQSFARDGVVFNTGLNYTESLGDGEVLNRYFKLFGLIGNISLKQLDQDQSDIISLGDKEYSIPQGHEAYIEKLSSYFPKEAEGIQKYVNKLSEVCNSFPLYKLEDKYTGFAMDSPYMEQSASGFINEMVSDPDLRGLLAGTNILYAGQRDITPLYTHSLISYSFIKSSWRVQEGGSGIANVLANGVRANGGSVIRNAEVTKVKVEEGRVSGLQLANGEIIEGKEYISSLHPKTLIPLVEEGGLKKVFKKRIQSLEDSIGMFSVYIVLKKGAVKYQNYNHHYFKSNNVWTTETKDWPENFLLYTQYNKKTGEYADGLTIITYMNYKEVERWSNTHIEQRGDDYLNFKEEKAQQLIDMAEKKIPGLRNHIQSYYTSTPLTYKDYTGTANGSAYGLIKNYRNPSYSIVVPKTRLKNLYFTGQNLNMHGILGVSISSVLTCSSLLGEEYLYNKLINV</sequence>
<evidence type="ECO:0000256" key="5">
    <source>
        <dbReference type="ARBA" id="ARBA00023027"/>
    </source>
</evidence>
<reference evidence="6" key="1">
    <citation type="submission" date="2022-10" db="EMBL/GenBank/DDBJ databases">
        <authorList>
            <person name="Yu W.X."/>
        </authorList>
    </citation>
    <scope>NUCLEOTIDE SEQUENCE</scope>
    <source>
        <strain evidence="6">D04</strain>
    </source>
</reference>
<proteinExistence type="predicted"/>
<keyword evidence="3" id="KW-0274">FAD</keyword>
<evidence type="ECO:0000313" key="6">
    <source>
        <dbReference type="EMBL" id="MCW3806058.1"/>
    </source>
</evidence>
<dbReference type="InterPro" id="IPR036188">
    <property type="entry name" value="FAD/NAD-bd_sf"/>
</dbReference>
<dbReference type="RefSeq" id="WP_301199430.1">
    <property type="nucleotide sequence ID" value="NZ_JAPDPI010000019.1"/>
</dbReference>
<evidence type="ECO:0000256" key="3">
    <source>
        <dbReference type="ARBA" id="ARBA00022827"/>
    </source>
</evidence>
<keyword evidence="2" id="KW-0732">Signal</keyword>